<organism evidence="5 6">
    <name type="scientific">Zalerion maritima</name>
    <dbReference type="NCBI Taxonomy" id="339359"/>
    <lineage>
        <taxon>Eukaryota</taxon>
        <taxon>Fungi</taxon>
        <taxon>Dikarya</taxon>
        <taxon>Ascomycota</taxon>
        <taxon>Pezizomycotina</taxon>
        <taxon>Sordariomycetes</taxon>
        <taxon>Lulworthiomycetidae</taxon>
        <taxon>Lulworthiales</taxon>
        <taxon>Lulworthiaceae</taxon>
        <taxon>Zalerion</taxon>
    </lineage>
</organism>
<dbReference type="SUPFAM" id="SSF46689">
    <property type="entry name" value="Homeodomain-like"/>
    <property type="match status" value="2"/>
</dbReference>
<feature type="compositionally biased region" description="Polar residues" evidence="3">
    <location>
        <begin position="385"/>
        <end position="394"/>
    </location>
</feature>
<feature type="region of interest" description="Disordered" evidence="3">
    <location>
        <begin position="135"/>
        <end position="159"/>
    </location>
</feature>
<dbReference type="InterPro" id="IPR007889">
    <property type="entry name" value="HTH_Psq"/>
</dbReference>
<dbReference type="Proteomes" id="UP001201980">
    <property type="component" value="Unassembled WGS sequence"/>
</dbReference>
<dbReference type="InterPro" id="IPR009057">
    <property type="entry name" value="Homeodomain-like_sf"/>
</dbReference>
<name>A0AAD5RFI6_9PEZI</name>
<evidence type="ECO:0000313" key="6">
    <source>
        <dbReference type="Proteomes" id="UP001201980"/>
    </source>
</evidence>
<accession>A0AAD5RFI6</accession>
<dbReference type="GO" id="GO:0005634">
    <property type="term" value="C:nucleus"/>
    <property type="evidence" value="ECO:0007669"/>
    <property type="project" value="TreeGrafter"/>
</dbReference>
<sequence>MHHPIVGTSGMEPENHMAVQDANYGASDHWVHDNYSYQPTTMAADYGSFYAPNIAPMPSSHPPITDGLMSSEAIRMPPLPAPAHSSPMHHTPPTQQPPQLPMLITNNHLWPSQITNPVSGGSYSAPAMSMPPVLSAPPPPPPPMKPAKPTGRIGSQPRRTLTDEERRNMCLYREENPTVKQSEIGAKFNVERSTVSKVLRWKDKYLYPEDRSTSPIKRSKGKFPDIERALSNWVRNQRKSGKDITDEEIKKKAQYFAATVGNDNPMRTASANWLEKFKQKNNIGPGRLTRRASEANIPDSARLASASVSTSSPTVATQPSGGVTSPTAGGTGAQASPPSAGPTEDDKDSTMNGMFDFGVSGGGVGDDSAGGHHHHHHHHSDAMNTGGTETNMDISSGGGFKQMNNISTTSLQTSFTDTATSGPASSTYSALSPSTPFTFSPDPNSVSAFPDPNFQRPRSQTFPNLDLQFEPAGPGGNDHGAPKYGTPSTAPPSAMEGPMDGTQSFANIDSALGAPPTTAPPHVLHRTASSGSLRGRAATPGSTPGSPTQEDARKAVETLIGFIQTFSSGGRSPVDEVDMTNLMRLTEKLGIPTIPQQQQPQQIAPGLLSSRSSTGLGGLSRIPETEVEMGGIKSESMAG</sequence>
<evidence type="ECO:0000256" key="3">
    <source>
        <dbReference type="SAM" id="MobiDB-lite"/>
    </source>
</evidence>
<dbReference type="InterPro" id="IPR050863">
    <property type="entry name" value="CenT-Element_Derived"/>
</dbReference>
<evidence type="ECO:0000259" key="4">
    <source>
        <dbReference type="PROSITE" id="PS51253"/>
    </source>
</evidence>
<dbReference type="Pfam" id="PF03221">
    <property type="entry name" value="HTH_Tnp_Tc5"/>
    <property type="match status" value="1"/>
</dbReference>
<feature type="region of interest" description="Disordered" evidence="3">
    <location>
        <begin position="300"/>
        <end position="496"/>
    </location>
</feature>
<feature type="compositionally biased region" description="Low complexity" evidence="3">
    <location>
        <begin position="432"/>
        <end position="441"/>
    </location>
</feature>
<feature type="region of interest" description="Disordered" evidence="3">
    <location>
        <begin position="515"/>
        <end position="550"/>
    </location>
</feature>
<dbReference type="Pfam" id="PF04218">
    <property type="entry name" value="CENP-B_N"/>
    <property type="match status" value="1"/>
</dbReference>
<evidence type="ECO:0000256" key="2">
    <source>
        <dbReference type="ARBA" id="ARBA00023242"/>
    </source>
</evidence>
<dbReference type="PANTHER" id="PTHR19303:SF70">
    <property type="entry name" value="HTH CENPB-TYPE DOMAIN-CONTAINING PROTEIN"/>
    <property type="match status" value="1"/>
</dbReference>
<dbReference type="PANTHER" id="PTHR19303">
    <property type="entry name" value="TRANSPOSON"/>
    <property type="match status" value="1"/>
</dbReference>
<evidence type="ECO:0000313" key="5">
    <source>
        <dbReference type="EMBL" id="KAJ2891342.1"/>
    </source>
</evidence>
<dbReference type="Gene3D" id="1.10.10.60">
    <property type="entry name" value="Homeodomain-like"/>
    <property type="match status" value="2"/>
</dbReference>
<proteinExistence type="predicted"/>
<dbReference type="AlphaFoldDB" id="A0AAD5RFI6"/>
<gene>
    <name evidence="5" type="ORF">MKZ38_000558</name>
</gene>
<dbReference type="InterPro" id="IPR006600">
    <property type="entry name" value="HTH_CenpB_DNA-bd_dom"/>
</dbReference>
<dbReference type="PROSITE" id="PS51253">
    <property type="entry name" value="HTH_CENPB"/>
    <property type="match status" value="1"/>
</dbReference>
<dbReference type="GO" id="GO:0003677">
    <property type="term" value="F:DNA binding"/>
    <property type="evidence" value="ECO:0007669"/>
    <property type="project" value="UniProtKB-KW"/>
</dbReference>
<keyword evidence="1" id="KW-0238">DNA-binding</keyword>
<dbReference type="EMBL" id="JAKWBI020001124">
    <property type="protein sequence ID" value="KAJ2891342.1"/>
    <property type="molecule type" value="Genomic_DNA"/>
</dbReference>
<feature type="compositionally biased region" description="Low complexity" evidence="3">
    <location>
        <begin position="596"/>
        <end position="614"/>
    </location>
</feature>
<reference evidence="5" key="1">
    <citation type="submission" date="2022-07" db="EMBL/GenBank/DDBJ databases">
        <title>Draft genome sequence of Zalerion maritima ATCC 34329, a (micro)plastics degrading marine fungus.</title>
        <authorList>
            <person name="Paco A."/>
            <person name="Goncalves M.F.M."/>
            <person name="Rocha-Santos T.A.P."/>
            <person name="Alves A."/>
        </authorList>
    </citation>
    <scope>NUCLEOTIDE SEQUENCE</scope>
    <source>
        <strain evidence="5">ATCC 34329</strain>
    </source>
</reference>
<feature type="domain" description="HTH CENPB-type" evidence="4">
    <location>
        <begin position="214"/>
        <end position="287"/>
    </location>
</feature>
<keyword evidence="2" id="KW-0539">Nucleus</keyword>
<protein>
    <recommendedName>
        <fullName evidence="4">HTH CENPB-type domain-containing protein</fullName>
    </recommendedName>
</protein>
<feature type="compositionally biased region" description="Pro residues" evidence="3">
    <location>
        <begin position="135"/>
        <end position="146"/>
    </location>
</feature>
<feature type="compositionally biased region" description="Polar residues" evidence="3">
    <location>
        <begin position="321"/>
        <end position="337"/>
    </location>
</feature>
<feature type="compositionally biased region" description="Polar residues" evidence="3">
    <location>
        <begin position="540"/>
        <end position="549"/>
    </location>
</feature>
<feature type="compositionally biased region" description="Low complexity" evidence="3">
    <location>
        <begin position="304"/>
        <end position="320"/>
    </location>
</feature>
<feature type="region of interest" description="Disordered" evidence="3">
    <location>
        <begin position="596"/>
        <end position="639"/>
    </location>
</feature>
<comment type="caution">
    <text evidence="5">The sequence shown here is derived from an EMBL/GenBank/DDBJ whole genome shotgun (WGS) entry which is preliminary data.</text>
</comment>
<dbReference type="SMART" id="SM00674">
    <property type="entry name" value="CENPB"/>
    <property type="match status" value="1"/>
</dbReference>
<keyword evidence="6" id="KW-1185">Reference proteome</keyword>
<feature type="compositionally biased region" description="Polar residues" evidence="3">
    <location>
        <begin position="402"/>
        <end position="431"/>
    </location>
</feature>
<evidence type="ECO:0000256" key="1">
    <source>
        <dbReference type="ARBA" id="ARBA00023125"/>
    </source>
</evidence>